<gene>
    <name evidence="1" type="ORF">HMPREF0604_01202</name>
</gene>
<evidence type="ECO:0000313" key="1">
    <source>
        <dbReference type="EMBL" id="EFV80387.1"/>
    </source>
</evidence>
<proteinExistence type="predicted"/>
<keyword evidence="2" id="KW-1185">Reference proteome</keyword>
<evidence type="ECO:0008006" key="3">
    <source>
        <dbReference type="Google" id="ProtNLM"/>
    </source>
</evidence>
<name>A0ABN0CAS6_NEIMU</name>
<comment type="caution">
    <text evidence="1">The sequence shown here is derived from an EMBL/GenBank/DDBJ whole genome shotgun (WGS) entry which is preliminary data.</text>
</comment>
<dbReference type="InterPro" id="IPR016541">
    <property type="entry name" value="UCP008505"/>
</dbReference>
<dbReference type="EMBL" id="ACRG01000009">
    <property type="protein sequence ID" value="EFV80387.1"/>
    <property type="molecule type" value="Genomic_DNA"/>
</dbReference>
<dbReference type="RefSeq" id="WP_003747875.1">
    <property type="nucleotide sequence ID" value="NZ_GL635794.1"/>
</dbReference>
<reference evidence="1 2" key="1">
    <citation type="submission" date="2010-12" db="EMBL/GenBank/DDBJ databases">
        <title>The Genome Sequence of Neisseria mucosa strain C102.</title>
        <authorList>
            <consortium name="The Broad Institute Genome Sequencing Platform"/>
            <person name="Earl A."/>
            <person name="Ward D."/>
            <person name="Feldgarden M."/>
            <person name="Gevers D."/>
            <person name="Sibley C.D."/>
            <person name="Field T.R."/>
            <person name="Grinwis M."/>
            <person name="Eshaghurshan C.S."/>
            <person name="Surette M."/>
            <person name="Young S.K."/>
            <person name="Zeng Q."/>
            <person name="Gargeya S."/>
            <person name="Fitzgerald M."/>
            <person name="Haas B."/>
            <person name="Abouelleil A."/>
            <person name="Alvarado L."/>
            <person name="Arachchi H.M."/>
            <person name="Berlin A."/>
            <person name="Brown A."/>
            <person name="Chapman S.B."/>
            <person name="Chen Z."/>
            <person name="Dunbar C."/>
            <person name="Freedman E."/>
            <person name="Gearin G."/>
            <person name="Gellesch M."/>
            <person name="Goldberg J."/>
            <person name="Griggs A."/>
            <person name="Gujja S."/>
            <person name="Heilman E."/>
            <person name="Heiman D."/>
            <person name="Howarth C."/>
            <person name="Larson L."/>
            <person name="Lui A."/>
            <person name="MacDonald P.J.P."/>
            <person name="Mehta T."/>
            <person name="Montmayeur A."/>
            <person name="Murphy C."/>
            <person name="Neiman D."/>
            <person name="Pearson M."/>
            <person name="Priest M."/>
            <person name="Roberts A."/>
            <person name="Saif S."/>
            <person name="Shea T."/>
            <person name="Shenoy N."/>
            <person name="Sisk P."/>
            <person name="Stolte C."/>
            <person name="Sykes S."/>
            <person name="White J."/>
            <person name="Yandava C."/>
            <person name="Nusbaum C."/>
            <person name="Birren B."/>
        </authorList>
    </citation>
    <scope>NUCLEOTIDE SEQUENCE [LARGE SCALE GENOMIC DNA]</scope>
    <source>
        <strain evidence="1 2">C102</strain>
    </source>
</reference>
<accession>A0ABN0CAS6</accession>
<organism evidence="1 2">
    <name type="scientific">Neisseria mucosa C102</name>
    <dbReference type="NCBI Taxonomy" id="435832"/>
    <lineage>
        <taxon>Bacteria</taxon>
        <taxon>Pseudomonadati</taxon>
        <taxon>Pseudomonadota</taxon>
        <taxon>Betaproteobacteria</taxon>
        <taxon>Neisseriales</taxon>
        <taxon>Neisseriaceae</taxon>
        <taxon>Neisseria</taxon>
    </lineage>
</organism>
<protein>
    <recommendedName>
        <fullName evidence="3">DUF4411 family protein</fullName>
    </recommendedName>
</protein>
<sequence>MTHYLLDSNIFIQSSFLEYRFSFCGGFWELLRTLHDAGRVSSIRAVKHELTKKDDELAQWIKTLPDDFFRDERTRETQIRYAELMNWAANNSQFTDAAKNKFASEHADPWLVSYAATNGMKIVTHERYDPNIRKSVKIPNAAKQINVECVNLYDFLELVSENNFQMKP</sequence>
<evidence type="ECO:0000313" key="2">
    <source>
        <dbReference type="Proteomes" id="UP000003612"/>
    </source>
</evidence>
<dbReference type="Pfam" id="PF14367">
    <property type="entry name" value="DUF4411"/>
    <property type="match status" value="1"/>
</dbReference>
<dbReference type="Proteomes" id="UP000003612">
    <property type="component" value="Unassembled WGS sequence"/>
</dbReference>